<dbReference type="PANTHER" id="PTHR31636">
    <property type="entry name" value="OSJNBA0084A10.13 PROTEIN-RELATED"/>
    <property type="match status" value="1"/>
</dbReference>
<evidence type="ECO:0000256" key="1">
    <source>
        <dbReference type="ARBA" id="ARBA00004123"/>
    </source>
</evidence>
<dbReference type="InterPro" id="IPR005202">
    <property type="entry name" value="TF_GRAS"/>
</dbReference>
<comment type="subcellular location">
    <subcellularLocation>
        <location evidence="1">Nucleus</location>
    </subcellularLocation>
</comment>
<dbReference type="EMBL" id="OZ034820">
    <property type="protein sequence ID" value="CAL1403673.1"/>
    <property type="molecule type" value="Genomic_DNA"/>
</dbReference>
<evidence type="ECO:0000256" key="3">
    <source>
        <dbReference type="ARBA" id="ARBA00023163"/>
    </source>
</evidence>
<feature type="region of interest" description="SAW" evidence="5">
    <location>
        <begin position="395"/>
        <end position="470"/>
    </location>
</feature>
<comment type="caution">
    <text evidence="5">Lacks conserved residue(s) required for the propagation of feature annotation.</text>
</comment>
<dbReference type="AlphaFoldDB" id="A0AAV2G1J5"/>
<protein>
    <submittedName>
        <fullName evidence="6">Uncharacterized protein</fullName>
    </submittedName>
</protein>
<comment type="similarity">
    <text evidence="5">Belongs to the GRAS family.</text>
</comment>
<keyword evidence="2" id="KW-0805">Transcription regulation</keyword>
<evidence type="ECO:0000313" key="7">
    <source>
        <dbReference type="Proteomes" id="UP001497516"/>
    </source>
</evidence>
<reference evidence="6 7" key="1">
    <citation type="submission" date="2024-04" db="EMBL/GenBank/DDBJ databases">
        <authorList>
            <person name="Fracassetti M."/>
        </authorList>
    </citation>
    <scope>NUCLEOTIDE SEQUENCE [LARGE SCALE GENOMIC DNA]</scope>
</reference>
<evidence type="ECO:0000256" key="4">
    <source>
        <dbReference type="ARBA" id="ARBA00023242"/>
    </source>
</evidence>
<feature type="region of interest" description="Leucine repeat II (LRII)" evidence="5">
    <location>
        <begin position="253"/>
        <end position="285"/>
    </location>
</feature>
<accession>A0AAV2G1J5</accession>
<dbReference type="Proteomes" id="UP001497516">
    <property type="component" value="Chromosome 7"/>
</dbReference>
<gene>
    <name evidence="6" type="ORF">LTRI10_LOCUS43586</name>
</gene>
<organism evidence="6 7">
    <name type="scientific">Linum trigynum</name>
    <dbReference type="NCBI Taxonomy" id="586398"/>
    <lineage>
        <taxon>Eukaryota</taxon>
        <taxon>Viridiplantae</taxon>
        <taxon>Streptophyta</taxon>
        <taxon>Embryophyta</taxon>
        <taxon>Tracheophyta</taxon>
        <taxon>Spermatophyta</taxon>
        <taxon>Magnoliopsida</taxon>
        <taxon>eudicotyledons</taxon>
        <taxon>Gunneridae</taxon>
        <taxon>Pentapetalae</taxon>
        <taxon>rosids</taxon>
        <taxon>fabids</taxon>
        <taxon>Malpighiales</taxon>
        <taxon>Linaceae</taxon>
        <taxon>Linum</taxon>
    </lineage>
</organism>
<dbReference type="Pfam" id="PF03514">
    <property type="entry name" value="GRAS"/>
    <property type="match status" value="1"/>
</dbReference>
<evidence type="ECO:0000256" key="5">
    <source>
        <dbReference type="PROSITE-ProRule" id="PRU01191"/>
    </source>
</evidence>
<evidence type="ECO:0000256" key="2">
    <source>
        <dbReference type="ARBA" id="ARBA00023015"/>
    </source>
</evidence>
<keyword evidence="3" id="KW-0804">Transcription</keyword>
<keyword evidence="4" id="KW-0539">Nucleus</keyword>
<sequence>MLSPPRSDHTPKTVNTLFSSSSLHMQRQKTRIDNFFRDQNPKTQPEQGSSIGDIIKLAAEKFIDSSTEPTDPPTGNSDDDDVELIYQLLRAADELDHKQYEQATHFLNLCDFSSSQTGNLAQRITHYFVQALREKLRNETGSGTHPVADLMKKFQRLNVEETMTAASPLVAVLHEKIPFFQVGQLAGVQAIVESVEKAKMIHIIDLRIRNGMQWTALMQALSTTGEGKRRRWGAPEILKITAIVTVSENLIRRTGERLAKFAESMEIPFEFHSIVVSSLTEIDEAQFDLDPRETVAVFSEYALQGLVSEPNELEALMRVVKKISPSIMVVLESEVNLNSSNFARRFVEVLFHYGAYFDCLDACLESSCDDDGGGGCGYRDLIESMFLNKVTEHLVKEGEERPRVVTIEVWRKFFGRFLMWEMGLSSSAMETVNLLLGRFVGGKCCTLDMDERSLVVGWKGTPIFSISTWKFLH</sequence>
<dbReference type="GO" id="GO:0005634">
    <property type="term" value="C:nucleus"/>
    <property type="evidence" value="ECO:0007669"/>
    <property type="project" value="UniProtKB-SubCell"/>
</dbReference>
<feature type="short sequence motif" description="VHIID" evidence="5">
    <location>
        <begin position="201"/>
        <end position="205"/>
    </location>
</feature>
<proteinExistence type="inferred from homology"/>
<dbReference type="PROSITE" id="PS50985">
    <property type="entry name" value="GRAS"/>
    <property type="match status" value="1"/>
</dbReference>
<keyword evidence="7" id="KW-1185">Reference proteome</keyword>
<name>A0AAV2G1J5_9ROSI</name>
<evidence type="ECO:0000313" key="6">
    <source>
        <dbReference type="EMBL" id="CAL1403673.1"/>
    </source>
</evidence>